<evidence type="ECO:0000313" key="3">
    <source>
        <dbReference type="Proteomes" id="UP000232883"/>
    </source>
</evidence>
<dbReference type="Proteomes" id="UP000232883">
    <property type="component" value="Chromosome"/>
</dbReference>
<feature type="transmembrane region" description="Helical" evidence="1">
    <location>
        <begin position="129"/>
        <end position="153"/>
    </location>
</feature>
<feature type="transmembrane region" description="Helical" evidence="1">
    <location>
        <begin position="101"/>
        <end position="123"/>
    </location>
</feature>
<sequence>MKLFTQTRYYQYFSPFICQIIPAHPARDFWTRILLAFLLSRSLESLIDLVEPVLGSPIDNTWQYCTYLGLETLGYGSWFWGIWYGLVQTIDFAFHPHPKSLFSAANSAFVLTWILVMGAIQFVNRTVEATYAEIITVSLLIAFMVSVIIPTCLGPRQSFSQGESVD</sequence>
<dbReference type="OrthoDB" id="947626at2"/>
<reference evidence="2 3" key="1">
    <citation type="submission" date="2017-11" db="EMBL/GenBank/DDBJ databases">
        <title>Taxonomic description and genome sequences of Spirosoma HA7 sp. nov., isolated from pollen microhabitat of Corylus avellana.</title>
        <authorList>
            <person name="Ambika Manirajan B."/>
            <person name="Suarez C."/>
            <person name="Ratering S."/>
            <person name="Geissler-Plaum R."/>
            <person name="Cardinale M."/>
            <person name="Sylvia S."/>
        </authorList>
    </citation>
    <scope>NUCLEOTIDE SEQUENCE [LARGE SCALE GENOMIC DNA]</scope>
    <source>
        <strain evidence="2 3">HA7</strain>
    </source>
</reference>
<keyword evidence="3" id="KW-1185">Reference proteome</keyword>
<keyword evidence="1" id="KW-1133">Transmembrane helix</keyword>
<keyword evidence="1" id="KW-0812">Transmembrane</keyword>
<protein>
    <submittedName>
        <fullName evidence="2">Uncharacterized protein</fullName>
    </submittedName>
</protein>
<organism evidence="2 3">
    <name type="scientific">Spirosoma pollinicola</name>
    <dbReference type="NCBI Taxonomy" id="2057025"/>
    <lineage>
        <taxon>Bacteria</taxon>
        <taxon>Pseudomonadati</taxon>
        <taxon>Bacteroidota</taxon>
        <taxon>Cytophagia</taxon>
        <taxon>Cytophagales</taxon>
        <taxon>Cytophagaceae</taxon>
        <taxon>Spirosoma</taxon>
    </lineage>
</organism>
<keyword evidence="1" id="KW-0472">Membrane</keyword>
<dbReference type="AlphaFoldDB" id="A0A2K8Z841"/>
<dbReference type="EMBL" id="CP025096">
    <property type="protein sequence ID" value="AUD06028.1"/>
    <property type="molecule type" value="Genomic_DNA"/>
</dbReference>
<evidence type="ECO:0000256" key="1">
    <source>
        <dbReference type="SAM" id="Phobius"/>
    </source>
</evidence>
<accession>A0A2K8Z841</accession>
<dbReference type="RefSeq" id="WP_100992579.1">
    <property type="nucleotide sequence ID" value="NZ_CP025096.1"/>
</dbReference>
<proteinExistence type="predicted"/>
<gene>
    <name evidence="2" type="ORF">CWM47_31780</name>
</gene>
<name>A0A2K8Z841_9BACT</name>
<evidence type="ECO:0000313" key="2">
    <source>
        <dbReference type="EMBL" id="AUD06028.1"/>
    </source>
</evidence>
<dbReference type="KEGG" id="spir:CWM47_31780"/>